<dbReference type="RefSeq" id="WP_381526424.1">
    <property type="nucleotide sequence ID" value="NZ_JBHULN010000019.1"/>
</dbReference>
<name>A0ABW5M9A8_9BACT</name>
<sequence length="183" mass="20073">MTTRRPNTEEQAHDGSYDQAQGLPMNDNEDSDAPVGDVIDSNTTFDVYVSSTGFVTELSDRVDAMDGAAVEVVDIVNQADGTNIELTIIEEPTDKPNVSSVDRFVEIKGIGPNVADVLIQAGIERFSQLAETPVERIREILSEAGAHYRIYDATSWPEQAKLLAENKQHELNAQLKTQRIGQA</sequence>
<protein>
    <recommendedName>
        <fullName evidence="4">DUF4332 domain-containing protein</fullName>
    </recommendedName>
</protein>
<evidence type="ECO:0008006" key="4">
    <source>
        <dbReference type="Google" id="ProtNLM"/>
    </source>
</evidence>
<evidence type="ECO:0000256" key="1">
    <source>
        <dbReference type="SAM" id="MobiDB-lite"/>
    </source>
</evidence>
<feature type="region of interest" description="Disordered" evidence="1">
    <location>
        <begin position="1"/>
        <end position="38"/>
    </location>
</feature>
<keyword evidence="3" id="KW-1185">Reference proteome</keyword>
<dbReference type="Gene3D" id="1.10.150.20">
    <property type="entry name" value="5' to 3' exonuclease, C-terminal subdomain"/>
    <property type="match status" value="1"/>
</dbReference>
<feature type="compositionally biased region" description="Basic and acidic residues" evidence="1">
    <location>
        <begin position="1"/>
        <end position="16"/>
    </location>
</feature>
<dbReference type="EMBL" id="JBHULN010000019">
    <property type="protein sequence ID" value="MFD2573597.1"/>
    <property type="molecule type" value="Genomic_DNA"/>
</dbReference>
<organism evidence="2 3">
    <name type="scientific">Spirosoma soli</name>
    <dbReference type="NCBI Taxonomy" id="1770529"/>
    <lineage>
        <taxon>Bacteria</taxon>
        <taxon>Pseudomonadati</taxon>
        <taxon>Bacteroidota</taxon>
        <taxon>Cytophagia</taxon>
        <taxon>Cytophagales</taxon>
        <taxon>Cytophagaceae</taxon>
        <taxon>Spirosoma</taxon>
    </lineage>
</organism>
<accession>A0ABW5M9A8</accession>
<proteinExistence type="predicted"/>
<evidence type="ECO:0000313" key="3">
    <source>
        <dbReference type="Proteomes" id="UP001597469"/>
    </source>
</evidence>
<reference evidence="3" key="1">
    <citation type="journal article" date="2019" name="Int. J. Syst. Evol. Microbiol.">
        <title>The Global Catalogue of Microorganisms (GCM) 10K type strain sequencing project: providing services to taxonomists for standard genome sequencing and annotation.</title>
        <authorList>
            <consortium name="The Broad Institute Genomics Platform"/>
            <consortium name="The Broad Institute Genome Sequencing Center for Infectious Disease"/>
            <person name="Wu L."/>
            <person name="Ma J."/>
        </authorList>
    </citation>
    <scope>NUCLEOTIDE SEQUENCE [LARGE SCALE GENOMIC DNA]</scope>
    <source>
        <strain evidence="3">KCTC 42805</strain>
    </source>
</reference>
<gene>
    <name evidence="2" type="ORF">ACFSUS_23360</name>
</gene>
<dbReference type="Proteomes" id="UP001597469">
    <property type="component" value="Unassembled WGS sequence"/>
</dbReference>
<evidence type="ECO:0000313" key="2">
    <source>
        <dbReference type="EMBL" id="MFD2573597.1"/>
    </source>
</evidence>
<comment type="caution">
    <text evidence="2">The sequence shown here is derived from an EMBL/GenBank/DDBJ whole genome shotgun (WGS) entry which is preliminary data.</text>
</comment>